<dbReference type="InterPro" id="IPR027417">
    <property type="entry name" value="P-loop_NTPase"/>
</dbReference>
<feature type="compositionally biased region" description="Basic and acidic residues" evidence="2">
    <location>
        <begin position="771"/>
        <end position="791"/>
    </location>
</feature>
<keyword evidence="1" id="KW-0347">Helicase</keyword>
<feature type="domain" description="ZNFX1" evidence="5">
    <location>
        <begin position="14"/>
        <end position="76"/>
    </location>
</feature>
<evidence type="ECO:0000259" key="3">
    <source>
        <dbReference type="Pfam" id="PF13086"/>
    </source>
</evidence>
<dbReference type="Pfam" id="PF13086">
    <property type="entry name" value="AAA_11"/>
    <property type="match status" value="1"/>
</dbReference>
<comment type="caution">
    <text evidence="6">The sequence shown here is derived from an EMBL/GenBank/DDBJ whole genome shotgun (WGS) entry which is preliminary data.</text>
</comment>
<dbReference type="GO" id="GO:0004386">
    <property type="term" value="F:helicase activity"/>
    <property type="evidence" value="ECO:0007669"/>
    <property type="project" value="InterPro"/>
</dbReference>
<dbReference type="GO" id="GO:0031048">
    <property type="term" value="P:regulatory ncRNA-mediated heterochromatin formation"/>
    <property type="evidence" value="ECO:0007669"/>
    <property type="project" value="TreeGrafter"/>
</dbReference>
<dbReference type="SUPFAM" id="SSF52540">
    <property type="entry name" value="P-loop containing nucleoside triphosphate hydrolases"/>
    <property type="match status" value="1"/>
</dbReference>
<evidence type="ECO:0000313" key="6">
    <source>
        <dbReference type="EMBL" id="GAO17243.1"/>
    </source>
</evidence>
<dbReference type="GO" id="GO:0031380">
    <property type="term" value="C:nuclear RNA-directed RNA polymerase complex"/>
    <property type="evidence" value="ECO:0007669"/>
    <property type="project" value="TreeGrafter"/>
</dbReference>
<evidence type="ECO:0000259" key="5">
    <source>
        <dbReference type="Pfam" id="PF25396"/>
    </source>
</evidence>
<keyword evidence="1" id="KW-0547">Nucleotide-binding</keyword>
<reference evidence="7" key="1">
    <citation type="journal article" date="2016" name="Genome Announc.">
        <title>Genome sequence of Ustilaginoidea virens IPU010, a rice pathogenic fungus causing false smut.</title>
        <authorList>
            <person name="Kumagai T."/>
            <person name="Ishii T."/>
            <person name="Terai G."/>
            <person name="Umemura M."/>
            <person name="Machida M."/>
            <person name="Asai K."/>
        </authorList>
    </citation>
    <scope>NUCLEOTIDE SEQUENCE [LARGE SCALE GENOMIC DNA]</scope>
    <source>
        <strain evidence="7">IPU010</strain>
    </source>
</reference>
<dbReference type="InterPro" id="IPR057373">
    <property type="entry name" value="ZNFX1"/>
</dbReference>
<dbReference type="PANTHER" id="PTHR10887:SF341">
    <property type="entry name" value="NFX1-TYPE ZINC FINGER-CONTAINING PROTEIN 1"/>
    <property type="match status" value="1"/>
</dbReference>
<dbReference type="AlphaFoldDB" id="A0A1B5L1E2"/>
<dbReference type="Gene3D" id="3.40.50.300">
    <property type="entry name" value="P-loop containing nucleotide triphosphate hydrolases"/>
    <property type="match status" value="3"/>
</dbReference>
<dbReference type="InterPro" id="IPR045055">
    <property type="entry name" value="DNA2/NAM7-like"/>
</dbReference>
<evidence type="ECO:0000313" key="7">
    <source>
        <dbReference type="Proteomes" id="UP000054053"/>
    </source>
</evidence>
<dbReference type="InterPro" id="IPR047187">
    <property type="entry name" value="SF1_C_Upf1"/>
</dbReference>
<dbReference type="CDD" id="cd18808">
    <property type="entry name" value="SF1_C_Upf1"/>
    <property type="match status" value="1"/>
</dbReference>
<gene>
    <name evidence="6" type="ORF">UVI_02057230</name>
</gene>
<feature type="region of interest" description="Disordered" evidence="2">
    <location>
        <begin position="749"/>
        <end position="795"/>
    </location>
</feature>
<organism evidence="6 7">
    <name type="scientific">Ustilaginoidea virens</name>
    <name type="common">Rice false smut fungus</name>
    <name type="synonym">Villosiclava virens</name>
    <dbReference type="NCBI Taxonomy" id="1159556"/>
    <lineage>
        <taxon>Eukaryota</taxon>
        <taxon>Fungi</taxon>
        <taxon>Dikarya</taxon>
        <taxon>Ascomycota</taxon>
        <taxon>Pezizomycotina</taxon>
        <taxon>Sordariomycetes</taxon>
        <taxon>Hypocreomycetidae</taxon>
        <taxon>Hypocreales</taxon>
        <taxon>Clavicipitaceae</taxon>
        <taxon>Ustilaginoidea</taxon>
    </lineage>
</organism>
<proteinExistence type="predicted"/>
<feature type="region of interest" description="Disordered" evidence="2">
    <location>
        <begin position="303"/>
        <end position="334"/>
    </location>
</feature>
<evidence type="ECO:0000259" key="4">
    <source>
        <dbReference type="Pfam" id="PF13087"/>
    </source>
</evidence>
<dbReference type="Proteomes" id="UP000054053">
    <property type="component" value="Unassembled WGS sequence"/>
</dbReference>
<name>A0A1B5L1E2_USTVR</name>
<keyword evidence="1" id="KW-0378">Hydrolase</keyword>
<protein>
    <submittedName>
        <fullName evidence="6">Uncharacterized protein</fullName>
    </submittedName>
</protein>
<dbReference type="Pfam" id="PF13087">
    <property type="entry name" value="AAA_12"/>
    <property type="match status" value="1"/>
</dbReference>
<feature type="compositionally biased region" description="Basic and acidic residues" evidence="2">
    <location>
        <begin position="749"/>
        <end position="758"/>
    </location>
</feature>
<evidence type="ECO:0000256" key="2">
    <source>
        <dbReference type="SAM" id="MobiDB-lite"/>
    </source>
</evidence>
<evidence type="ECO:0000256" key="1">
    <source>
        <dbReference type="ARBA" id="ARBA00022806"/>
    </source>
</evidence>
<sequence length="889" mass="98220">MPEIDQEKESEEPEDVKILIPGTLVAASTDHFQTTCYIGTVAGNNVLEDPPFVDVFWARQSDMVTDPTVELVMLEPTSGYFESLKYTMTGFLLRAYLFEPKPASVPPPQYLNETPEGQPVIPSVFNSLDESQRNAFAEATCREVAVIQGPPGTGKTFTSNAVLQSLVETQRLCNAAQPDPGPKIPIIVVAQTNNALDQLLRKFVHSTGTKSIARLGGRGSADMKEYTLSELMKKSPGPQKKPVGSFYSQKEKIVVSLKDMLTQDSADISAEILKEHGLLSESQYASITDDDWEDSAGAGGNLLSWLGIPPPSQTGEQDPPGAACLGSNRAPSRRSGREAILVPLSRPPPAETASSSNISNHLLDSASDLYDIRPEDRLCVYKHLQARLYAKQNLQESIAYELASYASTCNSIRMARTEARIASMQDRGIEVIGCTTTGLLKFRDIISGLRPRILLMEEAAEVREADTIAAALCLPSLEHFILIGDHQQLQPHANMDELSRAPYRINISMFERLIKLGIPHKTLLQQRRMIPRLRKIVQIFYPELTDYSPVVSKLGQNVAGMTKPLWWFRHDWHESPAGGARGVSVANYKEARMIVSFVQYLIGQGIQPSRITMLTYYKGQVAVLERELENCPSLAALKSKEAEGGGNDLSVRTVDGFQGEENDIIILSLVRGPNGKPGFLTSENRAIVALSRARLGLYIFGNQEVLLESPRGEETWSTVLREMAGNTGKTMPLKLKDQTFEVGSPEDLQKMMSKDKRASQHSKTSPRKSRPGRESAERNRSENKPCTEEGQGKLGSWAANVPAVQLEEPPADVPEENPELISFADSITISVPEKLREEYNSKTMPLLGSRHDWLIDFSDDDDDYYYYEDYDDGADEGPNLSTPLADLLG</sequence>
<feature type="domain" description="DNA2/NAM7 helicase-like C-terminal" evidence="4">
    <location>
        <begin position="506"/>
        <end position="703"/>
    </location>
</feature>
<dbReference type="Pfam" id="PF25396">
    <property type="entry name" value="ZNFX1"/>
    <property type="match status" value="1"/>
</dbReference>
<dbReference type="InterPro" id="IPR041679">
    <property type="entry name" value="DNA2/NAM7-like_C"/>
</dbReference>
<accession>A0A1B5L1E2</accession>
<dbReference type="EMBL" id="BBTG02000052">
    <property type="protein sequence ID" value="GAO17243.1"/>
    <property type="molecule type" value="Genomic_DNA"/>
</dbReference>
<keyword evidence="1" id="KW-0067">ATP-binding</keyword>
<feature type="domain" description="DNA2/NAM7 helicase helicase" evidence="3">
    <location>
        <begin position="128"/>
        <end position="491"/>
    </location>
</feature>
<dbReference type="PANTHER" id="PTHR10887">
    <property type="entry name" value="DNA2/NAM7 HELICASE FAMILY"/>
    <property type="match status" value="1"/>
</dbReference>
<dbReference type="InterPro" id="IPR041677">
    <property type="entry name" value="DNA2/NAM7_AAA_11"/>
</dbReference>